<feature type="transmembrane region" description="Helical" evidence="2">
    <location>
        <begin position="21"/>
        <end position="39"/>
    </location>
</feature>
<keyword evidence="2" id="KW-0812">Transmembrane</keyword>
<dbReference type="SMART" id="SM00028">
    <property type="entry name" value="TPR"/>
    <property type="match status" value="1"/>
</dbReference>
<evidence type="ECO:0000256" key="1">
    <source>
        <dbReference type="PROSITE-ProRule" id="PRU00339"/>
    </source>
</evidence>
<dbReference type="InterPro" id="IPR011990">
    <property type="entry name" value="TPR-like_helical_dom_sf"/>
</dbReference>
<dbReference type="PROSITE" id="PS50005">
    <property type="entry name" value="TPR"/>
    <property type="match status" value="1"/>
</dbReference>
<dbReference type="AlphaFoldDB" id="A0A0G0DGG9"/>
<accession>A0A0G0DGG9</accession>
<evidence type="ECO:0000256" key="2">
    <source>
        <dbReference type="SAM" id="Phobius"/>
    </source>
</evidence>
<comment type="caution">
    <text evidence="3">The sequence shown here is derived from an EMBL/GenBank/DDBJ whole genome shotgun (WGS) entry which is preliminary data.</text>
</comment>
<feature type="repeat" description="TPR" evidence="1">
    <location>
        <begin position="661"/>
        <end position="694"/>
    </location>
</feature>
<feature type="transmembrane region" description="Helical" evidence="2">
    <location>
        <begin position="413"/>
        <end position="446"/>
    </location>
</feature>
<dbReference type="Proteomes" id="UP000034140">
    <property type="component" value="Unassembled WGS sequence"/>
</dbReference>
<reference evidence="3 4" key="1">
    <citation type="journal article" date="2015" name="Nature">
        <title>rRNA introns, odd ribosomes, and small enigmatic genomes across a large radiation of phyla.</title>
        <authorList>
            <person name="Brown C.T."/>
            <person name="Hug L.A."/>
            <person name="Thomas B.C."/>
            <person name="Sharon I."/>
            <person name="Castelle C.J."/>
            <person name="Singh A."/>
            <person name="Wilkins M.J."/>
            <person name="Williams K.H."/>
            <person name="Banfield J.F."/>
        </authorList>
    </citation>
    <scope>NUCLEOTIDE SEQUENCE [LARGE SCALE GENOMIC DNA]</scope>
</reference>
<keyword evidence="1" id="KW-0802">TPR repeat</keyword>
<feature type="transmembrane region" description="Helical" evidence="2">
    <location>
        <begin position="215"/>
        <end position="234"/>
    </location>
</feature>
<gene>
    <name evidence="3" type="ORF">UR96_C0012G0005</name>
</gene>
<feature type="transmembrane region" description="Helical" evidence="2">
    <location>
        <begin position="484"/>
        <end position="507"/>
    </location>
</feature>
<feature type="transmembrane region" description="Helical" evidence="2">
    <location>
        <begin position="139"/>
        <end position="168"/>
    </location>
</feature>
<feature type="transmembrane region" description="Helical" evidence="2">
    <location>
        <begin position="240"/>
        <end position="258"/>
    </location>
</feature>
<protein>
    <submittedName>
        <fullName evidence="3">Tetratricopeptide repeat domain protein</fullName>
    </submittedName>
</protein>
<dbReference type="SUPFAM" id="SSF48452">
    <property type="entry name" value="TPR-like"/>
    <property type="match status" value="1"/>
</dbReference>
<feature type="transmembrane region" description="Helical" evidence="2">
    <location>
        <begin position="270"/>
        <end position="291"/>
    </location>
</feature>
<dbReference type="EMBL" id="LBRE01000012">
    <property type="protein sequence ID" value="KKP92488.1"/>
    <property type="molecule type" value="Genomic_DNA"/>
</dbReference>
<dbReference type="PATRIC" id="fig|1619090.3.peg.321"/>
<name>A0A0G0DGG9_9BACT</name>
<evidence type="ECO:0000313" key="4">
    <source>
        <dbReference type="Proteomes" id="UP000034140"/>
    </source>
</evidence>
<keyword evidence="2" id="KW-1133">Transmembrane helix</keyword>
<feature type="transmembrane region" description="Helical" evidence="2">
    <location>
        <begin position="78"/>
        <end position="96"/>
    </location>
</feature>
<dbReference type="InterPro" id="IPR019734">
    <property type="entry name" value="TPR_rpt"/>
</dbReference>
<feature type="transmembrane region" description="Helical" evidence="2">
    <location>
        <begin position="373"/>
        <end position="392"/>
    </location>
</feature>
<evidence type="ECO:0000313" key="3">
    <source>
        <dbReference type="EMBL" id="KKP92488.1"/>
    </source>
</evidence>
<feature type="transmembrane region" description="Helical" evidence="2">
    <location>
        <begin position="188"/>
        <end position="208"/>
    </location>
</feature>
<sequence>MLTDSKTVEKKKLSIPVIQKYLFFLILFITPLAIMPFPWDWTERGMSLVILGLSTIVISLEIIKLIWEGKGTFLKSALDGGILAILVSFLLSTIFSKDISSSLWGTDGRLGAGLIVFVSILLLCISARTFIKNVKEIKTALFAFMVGFTIVNLLSIFSFIGVNIWGFIPVYKDLAQIGLPLLRSSKTHLLVNFIMMLISTGFIVDFILNRHGKRTALTIAIVASVLSGINIWIFSINQGIGLIILFVLLLIALWFFGVRRLKVEKVVSKDILITVVGIILFVLIPTILLQIPSLRTIIIPKSINLVAQVSLGSDVSWIIAASVFVASFGRGLLGMGMDTYSVAYNLYKPLNQNLLQYNGVNFYYGGSELFTQFANGGLVWLVAWGFFGFVIFRMLRRDLGKIKIYKEEVNNSWLLVVLDIVILFIFLSSIFVVYSVLVALLLIVMIALRSVLLEVLSKGTEEKFVVKLWTANLKPENETGKTSYNLSIVLSVVVACVGMGALGMWVSKTIASAYLLKAESFSVEQNARYKDITPTIEERQIFINSMTYYYATASKFDGNNPLMNRKTGGMYLELVGISAEKYSKNGGDSTENADLISSVGKWKNYALDYTRKSIDTNAAEYSNWETRAQVYMGLVGMGFKDYASDSLYSLQKAAELNPLNYELYYSQAQVYLVNGDKDSALSALTKVLSINAQHIPSLMLAADINNQKGNTDVYESYLKAAKKILENGGQTNTDVYKQITEKLNATVPASSTTETTNTTETTH</sequence>
<organism evidence="3 4">
    <name type="scientific">candidate division WS6 bacterium GW2011_GWC1_36_11</name>
    <dbReference type="NCBI Taxonomy" id="1619090"/>
    <lineage>
        <taxon>Bacteria</taxon>
        <taxon>Candidatus Dojkabacteria</taxon>
    </lineage>
</organism>
<proteinExistence type="predicted"/>
<feature type="transmembrane region" description="Helical" evidence="2">
    <location>
        <begin position="45"/>
        <end position="66"/>
    </location>
</feature>
<dbReference type="Gene3D" id="1.25.40.10">
    <property type="entry name" value="Tetratricopeptide repeat domain"/>
    <property type="match status" value="1"/>
</dbReference>
<feature type="transmembrane region" description="Helical" evidence="2">
    <location>
        <begin position="108"/>
        <end position="127"/>
    </location>
</feature>
<keyword evidence="2" id="KW-0472">Membrane</keyword>